<gene>
    <name evidence="7" type="ORF">FHP08_03720</name>
</gene>
<dbReference type="Pfam" id="PF00512">
    <property type="entry name" value="HisKA"/>
    <property type="match status" value="1"/>
</dbReference>
<feature type="transmembrane region" description="Helical" evidence="5">
    <location>
        <begin position="127"/>
        <end position="146"/>
    </location>
</feature>
<name>A0A5C8P5U4_9BURK</name>
<evidence type="ECO:0000313" key="8">
    <source>
        <dbReference type="Proteomes" id="UP000321548"/>
    </source>
</evidence>
<feature type="compositionally biased region" description="Low complexity" evidence="4">
    <location>
        <begin position="271"/>
        <end position="282"/>
    </location>
</feature>
<dbReference type="SUPFAM" id="SSF55785">
    <property type="entry name" value="PYP-like sensor domain (PAS domain)"/>
    <property type="match status" value="1"/>
</dbReference>
<dbReference type="InterPro" id="IPR003661">
    <property type="entry name" value="HisK_dim/P_dom"/>
</dbReference>
<evidence type="ECO:0000259" key="6">
    <source>
        <dbReference type="PROSITE" id="PS50109"/>
    </source>
</evidence>
<dbReference type="Pfam" id="PF02518">
    <property type="entry name" value="HATPase_c"/>
    <property type="match status" value="1"/>
</dbReference>
<dbReference type="InterPro" id="IPR004358">
    <property type="entry name" value="Sig_transdc_His_kin-like_C"/>
</dbReference>
<reference evidence="7 8" key="1">
    <citation type="submission" date="2019-06" db="EMBL/GenBank/DDBJ databases">
        <title>Quisquiliibacterium sp. nov., isolated from a maize field.</title>
        <authorList>
            <person name="Lin S.-Y."/>
            <person name="Tsai C.-F."/>
            <person name="Young C.-C."/>
        </authorList>
    </citation>
    <scope>NUCLEOTIDE SEQUENCE [LARGE SCALE GENOMIC DNA]</scope>
    <source>
        <strain evidence="7 8">CC-CFT501</strain>
    </source>
</reference>
<feature type="transmembrane region" description="Helical" evidence="5">
    <location>
        <begin position="158"/>
        <end position="177"/>
    </location>
</feature>
<evidence type="ECO:0000256" key="4">
    <source>
        <dbReference type="SAM" id="MobiDB-lite"/>
    </source>
</evidence>
<feature type="transmembrane region" description="Helical" evidence="5">
    <location>
        <begin position="51"/>
        <end position="69"/>
    </location>
</feature>
<dbReference type="PANTHER" id="PTHR43065:SF52">
    <property type="entry name" value="SENSOR PROTEIN KINASE PILS"/>
    <property type="match status" value="1"/>
</dbReference>
<dbReference type="SMART" id="SM00388">
    <property type="entry name" value="HisKA"/>
    <property type="match status" value="1"/>
</dbReference>
<keyword evidence="5" id="KW-0812">Transmembrane</keyword>
<keyword evidence="5" id="KW-1133">Transmembrane helix</keyword>
<dbReference type="Gene3D" id="1.10.287.130">
    <property type="match status" value="1"/>
</dbReference>
<dbReference type="CDD" id="cd00082">
    <property type="entry name" value="HisKA"/>
    <property type="match status" value="1"/>
</dbReference>
<dbReference type="SMART" id="SM00387">
    <property type="entry name" value="HATPase_c"/>
    <property type="match status" value="1"/>
</dbReference>
<comment type="catalytic activity">
    <reaction evidence="1">
        <text>ATP + protein L-histidine = ADP + protein N-phospho-L-histidine.</text>
        <dbReference type="EC" id="2.7.13.3"/>
    </reaction>
</comment>
<organism evidence="7 8">
    <name type="scientific">Zeimonas arvi</name>
    <dbReference type="NCBI Taxonomy" id="2498847"/>
    <lineage>
        <taxon>Bacteria</taxon>
        <taxon>Pseudomonadati</taxon>
        <taxon>Pseudomonadota</taxon>
        <taxon>Betaproteobacteria</taxon>
        <taxon>Burkholderiales</taxon>
        <taxon>Burkholderiaceae</taxon>
        <taxon>Zeimonas</taxon>
    </lineage>
</organism>
<dbReference type="EC" id="2.7.13.3" evidence="2"/>
<dbReference type="Gene3D" id="3.30.450.20">
    <property type="entry name" value="PAS domain"/>
    <property type="match status" value="1"/>
</dbReference>
<dbReference type="Pfam" id="PF25323">
    <property type="entry name" value="6TM_PilS"/>
    <property type="match status" value="1"/>
</dbReference>
<evidence type="ECO:0000256" key="2">
    <source>
        <dbReference type="ARBA" id="ARBA00012438"/>
    </source>
</evidence>
<keyword evidence="7" id="KW-0418">Kinase</keyword>
<dbReference type="PROSITE" id="PS50109">
    <property type="entry name" value="HIS_KIN"/>
    <property type="match status" value="1"/>
</dbReference>
<dbReference type="Gene3D" id="3.30.565.10">
    <property type="entry name" value="Histidine kinase-like ATPase, C-terminal domain"/>
    <property type="match status" value="1"/>
</dbReference>
<comment type="caution">
    <text evidence="7">The sequence shown here is derived from an EMBL/GenBank/DDBJ whole genome shotgun (WGS) entry which is preliminary data.</text>
</comment>
<keyword evidence="7" id="KW-0808">Transferase</keyword>
<keyword evidence="8" id="KW-1185">Reference proteome</keyword>
<dbReference type="PRINTS" id="PR00344">
    <property type="entry name" value="BCTRLSENSOR"/>
</dbReference>
<accession>A0A5C8P5U4</accession>
<evidence type="ECO:0000256" key="5">
    <source>
        <dbReference type="SAM" id="Phobius"/>
    </source>
</evidence>
<dbReference type="InterPro" id="IPR003594">
    <property type="entry name" value="HATPase_dom"/>
</dbReference>
<sequence length="558" mass="59361">MRAEAEPVSESQWLSLRWMAASRLAVALALTLLLSLDGARTGVGWLGNPTLFGWAAGLYLAAAFVFLVAIGPLKPRFHPQLAVHALTDLLALVVMLHAASGLRGGFGVLVVAAVTAASVLSTRLMAAFFAASASLLLLGEAALSWLRSDGSGAGLPMMAGLTGAACFVTAMLVNWLATQLRRQEEISRARGEDLRNQLAVTQRVVAELEQGVLVIAPDGRIRAMNPAARELLGAGAEDTGGAGMAAVARACVQWREAGARPGEQRELLLPPREAPAARPAAPSVDEAGGSMGGATAGGEAPRGAPLRVMLRFVATPGGDSVLMLEDLRRAEERAQQLKLASMGRLSASIAHEIRNPLGAIRHANALLAERLDDPAQARLSKIIEDNTLRIDRVVTDVLSVSRRERPGDETIEMAPFLSAFAEEFAAQAGVPRERIALAVDTPRPMRFDANHLRQILVNLVGNALRYASARPSSVRVSWRERGPHRLELRVSDDGPGLSPEMQQQAFEPFFTTEARGTGLGLYLTRELCVANGASIRYEPPFGPRPGAFVVEPRADAAA</sequence>
<keyword evidence="5" id="KW-0472">Membrane</keyword>
<dbReference type="InterPro" id="IPR035965">
    <property type="entry name" value="PAS-like_dom_sf"/>
</dbReference>
<dbReference type="Proteomes" id="UP000321548">
    <property type="component" value="Unassembled WGS sequence"/>
</dbReference>
<dbReference type="EMBL" id="VDUY01000001">
    <property type="protein sequence ID" value="TXL68799.1"/>
    <property type="molecule type" value="Genomic_DNA"/>
</dbReference>
<proteinExistence type="predicted"/>
<evidence type="ECO:0000256" key="1">
    <source>
        <dbReference type="ARBA" id="ARBA00000085"/>
    </source>
</evidence>
<protein>
    <recommendedName>
        <fullName evidence="2">histidine kinase</fullName>
        <ecNumber evidence="2">2.7.13.3</ecNumber>
    </recommendedName>
</protein>
<dbReference type="SUPFAM" id="SSF55874">
    <property type="entry name" value="ATPase domain of HSP90 chaperone/DNA topoisomerase II/histidine kinase"/>
    <property type="match status" value="1"/>
</dbReference>
<evidence type="ECO:0000313" key="7">
    <source>
        <dbReference type="EMBL" id="TXL68799.1"/>
    </source>
</evidence>
<dbReference type="InterPro" id="IPR036097">
    <property type="entry name" value="HisK_dim/P_sf"/>
</dbReference>
<feature type="domain" description="Histidine kinase" evidence="6">
    <location>
        <begin position="348"/>
        <end position="538"/>
    </location>
</feature>
<dbReference type="InterPro" id="IPR036890">
    <property type="entry name" value="HATPase_C_sf"/>
</dbReference>
<dbReference type="AlphaFoldDB" id="A0A5C8P5U4"/>
<evidence type="ECO:0000256" key="3">
    <source>
        <dbReference type="ARBA" id="ARBA00022553"/>
    </source>
</evidence>
<dbReference type="PANTHER" id="PTHR43065">
    <property type="entry name" value="SENSOR HISTIDINE KINASE"/>
    <property type="match status" value="1"/>
</dbReference>
<dbReference type="OrthoDB" id="9815750at2"/>
<dbReference type="SUPFAM" id="SSF47384">
    <property type="entry name" value="Homodimeric domain of signal transducing histidine kinase"/>
    <property type="match status" value="1"/>
</dbReference>
<dbReference type="InterPro" id="IPR005467">
    <property type="entry name" value="His_kinase_dom"/>
</dbReference>
<feature type="region of interest" description="Disordered" evidence="4">
    <location>
        <begin position="271"/>
        <end position="300"/>
    </location>
</feature>
<keyword evidence="3" id="KW-0597">Phosphoprotein</keyword>
<dbReference type="GO" id="GO:0000155">
    <property type="term" value="F:phosphorelay sensor kinase activity"/>
    <property type="evidence" value="ECO:0007669"/>
    <property type="project" value="InterPro"/>
</dbReference>
<dbReference type="RefSeq" id="WP_147702935.1">
    <property type="nucleotide sequence ID" value="NZ_VDUY01000001.1"/>
</dbReference>